<accession>A0A5J4L0T1</accession>
<sequence>MNEQIEKIKKLIKDCILLVDKNSEKRIIFEAKSLCKYHDYQYFLKRQMVQKDFKS</sequence>
<protein>
    <submittedName>
        <fullName evidence="1">Uncharacterized protein</fullName>
    </submittedName>
</protein>
<name>A0A5J4L0T1_9ZZZZ</name>
<evidence type="ECO:0000313" key="1">
    <source>
        <dbReference type="EMBL" id="GER93363.1"/>
    </source>
</evidence>
<dbReference type="EMBL" id="BLAB01000001">
    <property type="protein sequence ID" value="GER93363.1"/>
    <property type="molecule type" value="Genomic_DNA"/>
</dbReference>
<dbReference type="AlphaFoldDB" id="A0A5J4L0T1"/>
<proteinExistence type="predicted"/>
<comment type="caution">
    <text evidence="1">The sequence shown here is derived from an EMBL/GenBank/DDBJ whole genome shotgun (WGS) entry which is preliminary data.</text>
</comment>
<organism evidence="1">
    <name type="scientific">hot springs metagenome</name>
    <dbReference type="NCBI Taxonomy" id="433727"/>
    <lineage>
        <taxon>unclassified sequences</taxon>
        <taxon>metagenomes</taxon>
        <taxon>ecological metagenomes</taxon>
    </lineage>
</organism>
<gene>
    <name evidence="1" type="ORF">A45J_1102</name>
</gene>
<reference evidence="1" key="1">
    <citation type="submission" date="2019-10" db="EMBL/GenBank/DDBJ databases">
        <title>Metagenomic sequencing of thiosulfate-disproportionating enrichment culture.</title>
        <authorList>
            <person name="Umezawa K."/>
            <person name="Kojima H."/>
            <person name="Fukui M."/>
        </authorList>
    </citation>
    <scope>NUCLEOTIDE SEQUENCE</scope>
    <source>
        <strain evidence="1">45J</strain>
    </source>
</reference>